<name>A0A554VML9_9FLAO</name>
<accession>A0A554VML9</accession>
<evidence type="ECO:0000313" key="2">
    <source>
        <dbReference type="Proteomes" id="UP000318833"/>
    </source>
</evidence>
<sequence>MKSDIRSRDDVYLLITSFYSKIREEPTLGPLFNHVIQDWDAHLERLTDFWETNLLFVAKYKGNPIKVHQEVDQVFKGTITEKHFGIWLNIWIETLDKLFFGEKVELAKRRARKMSTHLFIKMFESRNSNKTICPFLDEKSKNVF</sequence>
<dbReference type="AlphaFoldDB" id="A0A554VML9"/>
<dbReference type="GO" id="GO:0019825">
    <property type="term" value="F:oxygen binding"/>
    <property type="evidence" value="ECO:0007669"/>
    <property type="project" value="InterPro"/>
</dbReference>
<dbReference type="OrthoDB" id="25954at2"/>
<dbReference type="SUPFAM" id="SSF46458">
    <property type="entry name" value="Globin-like"/>
    <property type="match status" value="1"/>
</dbReference>
<gene>
    <name evidence="1" type="ORF">FOF46_08565</name>
</gene>
<dbReference type="GO" id="GO:0020037">
    <property type="term" value="F:heme binding"/>
    <property type="evidence" value="ECO:0007669"/>
    <property type="project" value="InterPro"/>
</dbReference>
<reference evidence="1 2" key="1">
    <citation type="submission" date="2019-07" db="EMBL/GenBank/DDBJ databases">
        <title>The draft genome sequence of Aquimarina algiphila M91.</title>
        <authorList>
            <person name="Meng X."/>
        </authorList>
    </citation>
    <scope>NUCLEOTIDE SEQUENCE [LARGE SCALE GENOMIC DNA]</scope>
    <source>
        <strain evidence="1 2">M91</strain>
    </source>
</reference>
<dbReference type="EMBL" id="VLNR01000013">
    <property type="protein sequence ID" value="TSE09545.1"/>
    <property type="molecule type" value="Genomic_DNA"/>
</dbReference>
<dbReference type="Gene3D" id="1.10.490.10">
    <property type="entry name" value="Globins"/>
    <property type="match status" value="1"/>
</dbReference>
<protein>
    <submittedName>
        <fullName evidence="1">Group III truncated hemoglobin</fullName>
    </submittedName>
</protein>
<keyword evidence="2" id="KW-1185">Reference proteome</keyword>
<proteinExistence type="predicted"/>
<dbReference type="CDD" id="cd08916">
    <property type="entry name" value="TrHb3_P"/>
    <property type="match status" value="1"/>
</dbReference>
<dbReference type="Proteomes" id="UP000318833">
    <property type="component" value="Unassembled WGS sequence"/>
</dbReference>
<organism evidence="1 2">
    <name type="scientific">Aquimarina algiphila</name>
    <dbReference type="NCBI Taxonomy" id="2047982"/>
    <lineage>
        <taxon>Bacteria</taxon>
        <taxon>Pseudomonadati</taxon>
        <taxon>Bacteroidota</taxon>
        <taxon>Flavobacteriia</taxon>
        <taxon>Flavobacteriales</taxon>
        <taxon>Flavobacteriaceae</taxon>
        <taxon>Aquimarina</taxon>
    </lineage>
</organism>
<comment type="caution">
    <text evidence="1">The sequence shown here is derived from an EMBL/GenBank/DDBJ whole genome shotgun (WGS) entry which is preliminary data.</text>
</comment>
<evidence type="ECO:0000313" key="1">
    <source>
        <dbReference type="EMBL" id="TSE09545.1"/>
    </source>
</evidence>
<dbReference type="InterPro" id="IPR012292">
    <property type="entry name" value="Globin/Proto"/>
</dbReference>
<dbReference type="InterPro" id="IPR009050">
    <property type="entry name" value="Globin-like_sf"/>
</dbReference>
<dbReference type="RefSeq" id="WP_143916159.1">
    <property type="nucleotide sequence ID" value="NZ_CANLFO010000015.1"/>
</dbReference>